<feature type="chain" id="PRO_5035360105" evidence="1">
    <location>
        <begin position="19"/>
        <end position="153"/>
    </location>
</feature>
<dbReference type="AlphaFoldDB" id="A0A1I7SLB1"/>
<dbReference type="Proteomes" id="UP000659654">
    <property type="component" value="Unassembled WGS sequence"/>
</dbReference>
<evidence type="ECO:0000313" key="2">
    <source>
        <dbReference type="EMBL" id="CAD5233971.1"/>
    </source>
</evidence>
<dbReference type="Proteomes" id="UP000582659">
    <property type="component" value="Unassembled WGS sequence"/>
</dbReference>
<dbReference type="EMBL" id="CAJFDI010000006">
    <property type="protein sequence ID" value="CAD5233971.1"/>
    <property type="molecule type" value="Genomic_DNA"/>
</dbReference>
<feature type="signal peptide" evidence="1">
    <location>
        <begin position="1"/>
        <end position="18"/>
    </location>
</feature>
<name>A0A1I7SLB1_BURXY</name>
<keyword evidence="4" id="KW-1185">Reference proteome</keyword>
<organism evidence="3 5">
    <name type="scientific">Bursaphelenchus xylophilus</name>
    <name type="common">Pinewood nematode worm</name>
    <name type="synonym">Aphelenchoides xylophilus</name>
    <dbReference type="NCBI Taxonomy" id="6326"/>
    <lineage>
        <taxon>Eukaryota</taxon>
        <taxon>Metazoa</taxon>
        <taxon>Ecdysozoa</taxon>
        <taxon>Nematoda</taxon>
        <taxon>Chromadorea</taxon>
        <taxon>Rhabditida</taxon>
        <taxon>Tylenchina</taxon>
        <taxon>Tylenchomorpha</taxon>
        <taxon>Aphelenchoidea</taxon>
        <taxon>Aphelenchoididae</taxon>
        <taxon>Bursaphelenchus</taxon>
    </lineage>
</organism>
<protein>
    <submittedName>
        <fullName evidence="2">(pine wood nematode) hypothetical protein</fullName>
    </submittedName>
</protein>
<evidence type="ECO:0000313" key="3">
    <source>
        <dbReference type="Proteomes" id="UP000095284"/>
    </source>
</evidence>
<proteinExistence type="predicted"/>
<reference evidence="5" key="1">
    <citation type="submission" date="2016-11" db="UniProtKB">
        <authorList>
            <consortium name="WormBaseParasite"/>
        </authorList>
    </citation>
    <scope>IDENTIFICATION</scope>
</reference>
<dbReference type="Proteomes" id="UP000095284">
    <property type="component" value="Unplaced"/>
</dbReference>
<dbReference type="EMBL" id="CAJFCV020000006">
    <property type="protein sequence ID" value="CAG9129458.1"/>
    <property type="molecule type" value="Genomic_DNA"/>
</dbReference>
<reference evidence="2" key="2">
    <citation type="submission" date="2020-09" db="EMBL/GenBank/DDBJ databases">
        <authorList>
            <person name="Kikuchi T."/>
        </authorList>
    </citation>
    <scope>NUCLEOTIDE SEQUENCE</scope>
    <source>
        <strain evidence="2">Ka4C1</strain>
    </source>
</reference>
<sequence>MKVQSACIILALTIVSSAGPPIEYALFQALAPNFQEEMEKKMEAHPELEKLAEEAEKNHIRKPFFLEHLDVFEKYMKEIFIENGNDPKLADFVIAILQLGADQGSSKAPITPEIRAKAQADFRKKWIGLDEASKNKIRQAVPTLAATMEKQQG</sequence>
<evidence type="ECO:0000256" key="1">
    <source>
        <dbReference type="SAM" id="SignalP"/>
    </source>
</evidence>
<gene>
    <name evidence="2" type="ORF">BXYJ_LOCUS14062</name>
</gene>
<evidence type="ECO:0000313" key="4">
    <source>
        <dbReference type="Proteomes" id="UP000659654"/>
    </source>
</evidence>
<keyword evidence="1" id="KW-0732">Signal</keyword>
<evidence type="ECO:0000313" key="5">
    <source>
        <dbReference type="WBParaSite" id="BXY_1384300.1"/>
    </source>
</evidence>
<accession>A0A1I7SLB1</accession>
<dbReference type="WBParaSite" id="BXY_1384300.1">
    <property type="protein sequence ID" value="BXY_1384300.1"/>
    <property type="gene ID" value="BXY_1384300"/>
</dbReference>